<dbReference type="InterPro" id="IPR000055">
    <property type="entry name" value="Restrct_endonuc_typeI_TRD"/>
</dbReference>
<dbReference type="CDD" id="cd16961">
    <property type="entry name" value="RMtype1_S_TRD-CR_like"/>
    <property type="match status" value="1"/>
</dbReference>
<accession>A0ABX1T5D6</accession>
<keyword evidence="6" id="KW-0255">Endonuclease</keyword>
<dbReference type="GO" id="GO:0004519">
    <property type="term" value="F:endonuclease activity"/>
    <property type="evidence" value="ECO:0007669"/>
    <property type="project" value="UniProtKB-KW"/>
</dbReference>
<evidence type="ECO:0000256" key="3">
    <source>
        <dbReference type="ARBA" id="ARBA00023125"/>
    </source>
</evidence>
<proteinExistence type="inferred from homology"/>
<keyword evidence="6" id="KW-0378">Hydrolase</keyword>
<evidence type="ECO:0000256" key="4">
    <source>
        <dbReference type="SAM" id="Coils"/>
    </source>
</evidence>
<keyword evidence="3" id="KW-0238">DNA-binding</keyword>
<evidence type="ECO:0000256" key="2">
    <source>
        <dbReference type="ARBA" id="ARBA00022747"/>
    </source>
</evidence>
<dbReference type="InterPro" id="IPR044946">
    <property type="entry name" value="Restrct_endonuc_typeI_TRD_sf"/>
</dbReference>
<name>A0ABX1T5D6_9PROT</name>
<comment type="caution">
    <text evidence="6">The sequence shown here is derived from an EMBL/GenBank/DDBJ whole genome shotgun (WGS) entry which is preliminary data.</text>
</comment>
<dbReference type="EMBL" id="SPMX01000001">
    <property type="protein sequence ID" value="NMQ03795.1"/>
    <property type="molecule type" value="Genomic_DNA"/>
</dbReference>
<keyword evidence="7" id="KW-1185">Reference proteome</keyword>
<evidence type="ECO:0000259" key="5">
    <source>
        <dbReference type="Pfam" id="PF01420"/>
    </source>
</evidence>
<keyword evidence="4" id="KW-0175">Coiled coil</keyword>
<protein>
    <submittedName>
        <fullName evidence="6">Restriction endonuclease subunit S</fullName>
    </submittedName>
</protein>
<keyword evidence="2" id="KW-0680">Restriction system</keyword>
<dbReference type="Gene3D" id="3.90.220.20">
    <property type="entry name" value="DNA methylase specificity domains"/>
    <property type="match status" value="2"/>
</dbReference>
<dbReference type="Proteomes" id="UP000886469">
    <property type="component" value="Unassembled WGS sequence"/>
</dbReference>
<dbReference type="InterPro" id="IPR052021">
    <property type="entry name" value="Type-I_RS_S_subunit"/>
</dbReference>
<sequence>MCSEALPMDSPSPVELPVGWREVPLRAVADTKFSNVDKLTKSGEQAVRLCNYVDVYNNDYITEAIEFMEATASQPEIDRFHLQVGDVIITKDSETPYDIGTPARVDYATDDLVCGYHLALLRPDQDAVDSDYLSKQIGHSRLAGYFARMANGLTRYGLSVGAISSAPVWLPPLNEQRQIGRALREIDTAIEQAEALIAKLKQVRAGLLHDLLIRGINDNGEIRDPIAHPEQFQNSPLGLIPCGWTIETLVSRIALPQGQVDPRLAPYCDWILVAPDHVESVTGRLLASVTAAEQGAISGKYVFGPGDVIYSKIRPYLRKAVLASGEGLCSADMYPLRPNDGVHPRFLLAVILGEPFSRFASAVSMRSGFPKINREELAEFVTSWPPFDEQQRIASAIELCDREQDAIENELTKLHLLKSGLMADLLSGRVRVPAGLEVA</sequence>
<feature type="coiled-coil region" evidence="4">
    <location>
        <begin position="179"/>
        <end position="210"/>
    </location>
</feature>
<evidence type="ECO:0000256" key="1">
    <source>
        <dbReference type="ARBA" id="ARBA00010923"/>
    </source>
</evidence>
<comment type="similarity">
    <text evidence="1">Belongs to the type-I restriction system S methylase family.</text>
</comment>
<keyword evidence="6" id="KW-0540">Nuclease</keyword>
<dbReference type="RefSeq" id="WP_169068924.1">
    <property type="nucleotide sequence ID" value="NZ_JAZKUC010000001.1"/>
</dbReference>
<dbReference type="PANTHER" id="PTHR30408:SF12">
    <property type="entry name" value="TYPE I RESTRICTION ENZYME MJAVIII SPECIFICITY SUBUNIT"/>
    <property type="match status" value="1"/>
</dbReference>
<feature type="domain" description="Type I restriction modification DNA specificity" evidence="5">
    <location>
        <begin position="301"/>
        <end position="412"/>
    </location>
</feature>
<organism evidence="6 7">
    <name type="scientific">Candidatus Accumulibacter contiguus</name>
    <dbReference type="NCBI Taxonomy" id="2954381"/>
    <lineage>
        <taxon>Bacteria</taxon>
        <taxon>Pseudomonadati</taxon>
        <taxon>Pseudomonadota</taxon>
        <taxon>Betaproteobacteria</taxon>
        <taxon>Candidatus Accumulibacter</taxon>
    </lineage>
</organism>
<dbReference type="Pfam" id="PF01420">
    <property type="entry name" value="Methylase_S"/>
    <property type="match status" value="2"/>
</dbReference>
<evidence type="ECO:0000313" key="7">
    <source>
        <dbReference type="Proteomes" id="UP000886469"/>
    </source>
</evidence>
<feature type="domain" description="Type I restriction modification DNA specificity" evidence="5">
    <location>
        <begin position="70"/>
        <end position="201"/>
    </location>
</feature>
<gene>
    <name evidence="6" type="ORF">E4Q08_00190</name>
</gene>
<reference evidence="6" key="1">
    <citation type="submission" date="2019-03" db="EMBL/GenBank/DDBJ databases">
        <title>Metabolic reconstructions from genomes of highly enriched 'Candidatus Accumulibacter' and 'Candidatus Competibacter' bioreactor populations.</title>
        <authorList>
            <person name="Annavajhala M.K."/>
            <person name="Welles L."/>
            <person name="Abbas B."/>
            <person name="Sorokin D."/>
            <person name="Park H."/>
            <person name="Van Loosdrecht M."/>
            <person name="Chandran K."/>
        </authorList>
    </citation>
    <scope>NUCLEOTIDE SEQUENCE</scope>
    <source>
        <strain evidence="6">SBR_L</strain>
    </source>
</reference>
<evidence type="ECO:0000313" key="6">
    <source>
        <dbReference type="EMBL" id="NMQ03795.1"/>
    </source>
</evidence>
<dbReference type="PANTHER" id="PTHR30408">
    <property type="entry name" value="TYPE-1 RESTRICTION ENZYME ECOKI SPECIFICITY PROTEIN"/>
    <property type="match status" value="1"/>
</dbReference>
<dbReference type="SUPFAM" id="SSF116734">
    <property type="entry name" value="DNA methylase specificity domain"/>
    <property type="match status" value="2"/>
</dbReference>